<proteinExistence type="predicted"/>
<reference evidence="2" key="1">
    <citation type="submission" date="2021-07" db="EMBL/GenBank/DDBJ databases">
        <title>Genome Resource of American Ginseng Black Spot Pathogen Alternaria panax.</title>
        <authorList>
            <person name="Qiu C."/>
            <person name="Wang W."/>
            <person name="Liu Z."/>
        </authorList>
    </citation>
    <scope>NUCLEOTIDE SEQUENCE</scope>
    <source>
        <strain evidence="2">BNCC115425</strain>
    </source>
</reference>
<evidence type="ECO:0000313" key="2">
    <source>
        <dbReference type="EMBL" id="KAG9192700.1"/>
    </source>
</evidence>
<evidence type="ECO:0000313" key="3">
    <source>
        <dbReference type="Proteomes" id="UP001199106"/>
    </source>
</evidence>
<protein>
    <submittedName>
        <fullName evidence="2">Uncharacterized protein</fullName>
    </submittedName>
</protein>
<evidence type="ECO:0000256" key="1">
    <source>
        <dbReference type="SAM" id="MobiDB-lite"/>
    </source>
</evidence>
<gene>
    <name evidence="2" type="ORF">G6011_11434</name>
</gene>
<dbReference type="Proteomes" id="UP001199106">
    <property type="component" value="Unassembled WGS sequence"/>
</dbReference>
<dbReference type="AlphaFoldDB" id="A0AAD4NTB4"/>
<accession>A0AAD4NTB4</accession>
<name>A0AAD4NTB4_9PLEO</name>
<dbReference type="EMBL" id="JAANER010000003">
    <property type="protein sequence ID" value="KAG9192700.1"/>
    <property type="molecule type" value="Genomic_DNA"/>
</dbReference>
<organism evidence="2 3">
    <name type="scientific">Alternaria panax</name>
    <dbReference type="NCBI Taxonomy" id="48097"/>
    <lineage>
        <taxon>Eukaryota</taxon>
        <taxon>Fungi</taxon>
        <taxon>Dikarya</taxon>
        <taxon>Ascomycota</taxon>
        <taxon>Pezizomycotina</taxon>
        <taxon>Dothideomycetes</taxon>
        <taxon>Pleosporomycetidae</taxon>
        <taxon>Pleosporales</taxon>
        <taxon>Pleosporineae</taxon>
        <taxon>Pleosporaceae</taxon>
        <taxon>Alternaria</taxon>
        <taxon>Alternaria sect. Panax</taxon>
    </lineage>
</organism>
<sequence>MAQYEPTVLPEGANDGGDGSTMDKATWVVNSDKNARSFIVKQGSTFVRCNLTNALDFNDMGYHVFDPPTGRRVKFVWKGNGHPQFQAFAHQYWKVWQEEEASLAKRDRLPREDLGEDAEEEFKIAGDRVFDEPSSVPSSRKAKVQLDLQAALLEPEQLEIEKS</sequence>
<keyword evidence="3" id="KW-1185">Reference proteome</keyword>
<feature type="region of interest" description="Disordered" evidence="1">
    <location>
        <begin position="1"/>
        <end position="21"/>
    </location>
</feature>
<comment type="caution">
    <text evidence="2">The sequence shown here is derived from an EMBL/GenBank/DDBJ whole genome shotgun (WGS) entry which is preliminary data.</text>
</comment>